<keyword evidence="3 6" id="KW-0012">Acyltransferase</keyword>
<dbReference type="SUPFAM" id="SSF55048">
    <property type="entry name" value="Probable ACP-binding domain of malonyl-CoA ACP transacylase"/>
    <property type="match status" value="1"/>
</dbReference>
<dbReference type="InterPro" id="IPR016035">
    <property type="entry name" value="Acyl_Trfase/lysoPLipase"/>
</dbReference>
<accession>A0ABW1Z9P1</accession>
<keyword evidence="2 6" id="KW-0808">Transferase</keyword>
<sequence>MSDVTNTTAPKQIALLFPGQGSQAVGMGREFFESYPAAREVFEEADDALGFPLSKLIFEGPEDDLKLTENTQPAILTMSIAAWRVLEPELKSRGFAPSFAAGHSLGEYSAHVAAGTFSFADAVRTVRARGQFMQSAVPAGLGAMAAVLGLDAERINDICASVSDELTQAPPEHPADPGEQAEAVLGQVKDGDDVSPAQAAARVSTVVAPANLNSPNQTVISGEKHAVEIAVERLKEAGASRTVMLPVSAPFHCALMQPAQDRLAGQLESFAFNDPALPVVANVDARVVRRGAEARDALIRQVTGAVRWVECIGLLRESGATHYIEVGPGKVLSGLNRQIDRALATTNVEDKASLEKTLATLLA</sequence>
<comment type="caution">
    <text evidence="6">The sequence shown here is derived from an EMBL/GenBank/DDBJ whole genome shotgun (WGS) entry which is preliminary data.</text>
</comment>
<dbReference type="Gene3D" id="3.30.70.250">
    <property type="entry name" value="Malonyl-CoA ACP transacylase, ACP-binding"/>
    <property type="match status" value="1"/>
</dbReference>
<reference evidence="7" key="1">
    <citation type="journal article" date="2019" name="Int. J. Syst. Evol. Microbiol.">
        <title>The Global Catalogue of Microorganisms (GCM) 10K type strain sequencing project: providing services to taxonomists for standard genome sequencing and annotation.</title>
        <authorList>
            <consortium name="The Broad Institute Genomics Platform"/>
            <consortium name="The Broad Institute Genome Sequencing Center for Infectious Disease"/>
            <person name="Wu L."/>
            <person name="Ma J."/>
        </authorList>
    </citation>
    <scope>NUCLEOTIDE SEQUENCE [LARGE SCALE GENOMIC DNA]</scope>
    <source>
        <strain evidence="7">CGMCC 1.16026</strain>
    </source>
</reference>
<feature type="domain" description="Malonyl-CoA:ACP transacylase (MAT)" evidence="5">
    <location>
        <begin position="16"/>
        <end position="363"/>
    </location>
</feature>
<evidence type="ECO:0000313" key="7">
    <source>
        <dbReference type="Proteomes" id="UP001596391"/>
    </source>
</evidence>
<dbReference type="Gene3D" id="3.40.366.10">
    <property type="entry name" value="Malonyl-Coenzyme A Acyl Carrier Protein, domain 2"/>
    <property type="match status" value="2"/>
</dbReference>
<protein>
    <recommendedName>
        <fullName evidence="1">[acyl-carrier-protein] S-malonyltransferase</fullName>
        <ecNumber evidence="1">2.3.1.39</ecNumber>
    </recommendedName>
</protein>
<dbReference type="InterPro" id="IPR001227">
    <property type="entry name" value="Ac_transferase_dom_sf"/>
</dbReference>
<evidence type="ECO:0000256" key="1">
    <source>
        <dbReference type="ARBA" id="ARBA00013258"/>
    </source>
</evidence>
<dbReference type="RefSeq" id="WP_263369600.1">
    <property type="nucleotide sequence ID" value="NZ_JAGSYD010000001.1"/>
</dbReference>
<dbReference type="Pfam" id="PF00698">
    <property type="entry name" value="Acyl_transf_1"/>
    <property type="match status" value="1"/>
</dbReference>
<evidence type="ECO:0000256" key="3">
    <source>
        <dbReference type="ARBA" id="ARBA00023315"/>
    </source>
</evidence>
<dbReference type="EC" id="2.3.1.39" evidence="1"/>
<evidence type="ECO:0000256" key="2">
    <source>
        <dbReference type="ARBA" id="ARBA00022679"/>
    </source>
</evidence>
<evidence type="ECO:0000259" key="5">
    <source>
        <dbReference type="SMART" id="SM00827"/>
    </source>
</evidence>
<organism evidence="6 7">
    <name type="scientific">Granulicella cerasi</name>
    <dbReference type="NCBI Taxonomy" id="741063"/>
    <lineage>
        <taxon>Bacteria</taxon>
        <taxon>Pseudomonadati</taxon>
        <taxon>Acidobacteriota</taxon>
        <taxon>Terriglobia</taxon>
        <taxon>Terriglobales</taxon>
        <taxon>Acidobacteriaceae</taxon>
        <taxon>Granulicella</taxon>
    </lineage>
</organism>
<dbReference type="InterPro" id="IPR016036">
    <property type="entry name" value="Malonyl_transacylase_ACP-bd"/>
</dbReference>
<dbReference type="InterPro" id="IPR050858">
    <property type="entry name" value="Mal-CoA-ACP_Trans/PKS_FabD"/>
</dbReference>
<dbReference type="PANTHER" id="PTHR42681">
    <property type="entry name" value="MALONYL-COA-ACYL CARRIER PROTEIN TRANSACYLASE, MITOCHONDRIAL"/>
    <property type="match status" value="1"/>
</dbReference>
<keyword evidence="7" id="KW-1185">Reference proteome</keyword>
<evidence type="ECO:0000256" key="4">
    <source>
        <dbReference type="ARBA" id="ARBA00048462"/>
    </source>
</evidence>
<proteinExistence type="predicted"/>
<name>A0ABW1Z9P1_9BACT</name>
<dbReference type="EMBL" id="JBHSWI010000001">
    <property type="protein sequence ID" value="MFC6645889.1"/>
    <property type="molecule type" value="Genomic_DNA"/>
</dbReference>
<dbReference type="SUPFAM" id="SSF52151">
    <property type="entry name" value="FabD/lysophospholipase-like"/>
    <property type="match status" value="1"/>
</dbReference>
<comment type="catalytic activity">
    <reaction evidence="4">
        <text>holo-[ACP] + malonyl-CoA = malonyl-[ACP] + CoA</text>
        <dbReference type="Rhea" id="RHEA:41792"/>
        <dbReference type="Rhea" id="RHEA-COMP:9623"/>
        <dbReference type="Rhea" id="RHEA-COMP:9685"/>
        <dbReference type="ChEBI" id="CHEBI:57287"/>
        <dbReference type="ChEBI" id="CHEBI:57384"/>
        <dbReference type="ChEBI" id="CHEBI:64479"/>
        <dbReference type="ChEBI" id="CHEBI:78449"/>
        <dbReference type="EC" id="2.3.1.39"/>
    </reaction>
</comment>
<dbReference type="PANTHER" id="PTHR42681:SF1">
    <property type="entry name" value="MALONYL-COA-ACYL CARRIER PROTEIN TRANSACYLASE, MITOCHONDRIAL"/>
    <property type="match status" value="1"/>
</dbReference>
<dbReference type="SMART" id="SM00827">
    <property type="entry name" value="PKS_AT"/>
    <property type="match status" value="1"/>
</dbReference>
<gene>
    <name evidence="6" type="ORF">ACFQBQ_09925</name>
</gene>
<dbReference type="Proteomes" id="UP001596391">
    <property type="component" value="Unassembled WGS sequence"/>
</dbReference>
<dbReference type="GO" id="GO:0004314">
    <property type="term" value="F:[acyl-carrier-protein] S-malonyltransferase activity"/>
    <property type="evidence" value="ECO:0007669"/>
    <property type="project" value="UniProtKB-EC"/>
</dbReference>
<evidence type="ECO:0000313" key="6">
    <source>
        <dbReference type="EMBL" id="MFC6645889.1"/>
    </source>
</evidence>
<dbReference type="InterPro" id="IPR014043">
    <property type="entry name" value="Acyl_transferase_dom"/>
</dbReference>